<dbReference type="EMBL" id="BGPR01068685">
    <property type="protein sequence ID" value="GBO42540.1"/>
    <property type="molecule type" value="Genomic_DNA"/>
</dbReference>
<evidence type="ECO:0000313" key="2">
    <source>
        <dbReference type="Proteomes" id="UP000499080"/>
    </source>
</evidence>
<reference evidence="1 2" key="1">
    <citation type="journal article" date="2019" name="Sci. Rep.">
        <title>Orb-weaving spider Araneus ventricosus genome elucidates the spidroin gene catalogue.</title>
        <authorList>
            <person name="Kono N."/>
            <person name="Nakamura H."/>
            <person name="Ohtoshi R."/>
            <person name="Moran D.A.P."/>
            <person name="Shinohara A."/>
            <person name="Yoshida Y."/>
            <person name="Fujiwara M."/>
            <person name="Mori M."/>
            <person name="Tomita M."/>
            <person name="Arakawa K."/>
        </authorList>
    </citation>
    <scope>NUCLEOTIDE SEQUENCE [LARGE SCALE GENOMIC DNA]</scope>
</reference>
<feature type="non-terminal residue" evidence="1">
    <location>
        <position position="1"/>
    </location>
</feature>
<comment type="caution">
    <text evidence="1">The sequence shown here is derived from an EMBL/GenBank/DDBJ whole genome shotgun (WGS) entry which is preliminary data.</text>
</comment>
<dbReference type="Proteomes" id="UP000499080">
    <property type="component" value="Unassembled WGS sequence"/>
</dbReference>
<sequence length="60" mass="6550">VLEQDRDYRRDGQTAHTRTDAAVIVCAVPHEDKCGRGAISQLLPFVLAPEKVSGEAAYPQ</sequence>
<protein>
    <submittedName>
        <fullName evidence="1">Uncharacterized protein</fullName>
    </submittedName>
</protein>
<proteinExistence type="predicted"/>
<gene>
    <name evidence="1" type="ORF">AVEN_154050_1</name>
</gene>
<evidence type="ECO:0000313" key="1">
    <source>
        <dbReference type="EMBL" id="GBO42540.1"/>
    </source>
</evidence>
<organism evidence="1 2">
    <name type="scientific">Araneus ventricosus</name>
    <name type="common">Orbweaver spider</name>
    <name type="synonym">Epeira ventricosa</name>
    <dbReference type="NCBI Taxonomy" id="182803"/>
    <lineage>
        <taxon>Eukaryota</taxon>
        <taxon>Metazoa</taxon>
        <taxon>Ecdysozoa</taxon>
        <taxon>Arthropoda</taxon>
        <taxon>Chelicerata</taxon>
        <taxon>Arachnida</taxon>
        <taxon>Araneae</taxon>
        <taxon>Araneomorphae</taxon>
        <taxon>Entelegynae</taxon>
        <taxon>Araneoidea</taxon>
        <taxon>Araneidae</taxon>
        <taxon>Araneus</taxon>
    </lineage>
</organism>
<keyword evidence="2" id="KW-1185">Reference proteome</keyword>
<dbReference type="AlphaFoldDB" id="A0A4Y2X195"/>
<accession>A0A4Y2X195</accession>
<name>A0A4Y2X195_ARAVE</name>